<dbReference type="EMBL" id="PISP01000002">
    <property type="protein sequence ID" value="PKD43729.1"/>
    <property type="molecule type" value="Genomic_DNA"/>
</dbReference>
<proteinExistence type="predicted"/>
<evidence type="ECO:0000313" key="2">
    <source>
        <dbReference type="EMBL" id="PKD43729.1"/>
    </source>
</evidence>
<gene>
    <name evidence="2" type="ORF">CWD77_09220</name>
</gene>
<dbReference type="Proteomes" id="UP000233398">
    <property type="component" value="Unassembled WGS sequence"/>
</dbReference>
<evidence type="ECO:0000256" key="1">
    <source>
        <dbReference type="SAM" id="MobiDB-lite"/>
    </source>
</evidence>
<keyword evidence="3" id="KW-1185">Reference proteome</keyword>
<evidence type="ECO:0000313" key="3">
    <source>
        <dbReference type="Proteomes" id="UP000233398"/>
    </source>
</evidence>
<name>A0A2N0VHS8_9BACT</name>
<comment type="caution">
    <text evidence="2">The sequence shown here is derived from an EMBL/GenBank/DDBJ whole genome shotgun (WGS) entry which is preliminary data.</text>
</comment>
<sequence>MVCVFFGSGVHVHAIFDHLFEHGDVHTFVHSHSDDHDQNHHHTEEFDDEEDHQHPIATVDLSGTHTQKTTNNASTKSDQFSSQGVLSSYSVSQTPLPLFFDLPPPDDLYQSNPFSSYSLRGPPLG</sequence>
<organism evidence="2 3">
    <name type="scientific">Rhodohalobacter barkolensis</name>
    <dbReference type="NCBI Taxonomy" id="2053187"/>
    <lineage>
        <taxon>Bacteria</taxon>
        <taxon>Pseudomonadati</taxon>
        <taxon>Balneolota</taxon>
        <taxon>Balneolia</taxon>
        <taxon>Balneolales</taxon>
        <taxon>Balneolaceae</taxon>
        <taxon>Rhodohalobacter</taxon>
    </lineage>
</organism>
<feature type="compositionally biased region" description="Basic and acidic residues" evidence="1">
    <location>
        <begin position="29"/>
        <end position="44"/>
    </location>
</feature>
<dbReference type="AlphaFoldDB" id="A0A2N0VHS8"/>
<feature type="region of interest" description="Disordered" evidence="1">
    <location>
        <begin position="29"/>
        <end position="84"/>
    </location>
</feature>
<feature type="compositionally biased region" description="Polar residues" evidence="1">
    <location>
        <begin position="61"/>
        <end position="80"/>
    </location>
</feature>
<protein>
    <submittedName>
        <fullName evidence="2">Uncharacterized protein</fullName>
    </submittedName>
</protein>
<reference evidence="2 3" key="1">
    <citation type="submission" date="2017-11" db="EMBL/GenBank/DDBJ databases">
        <title>Rhodohalobacter 15182 sp. nov., isolated from a salt lake.</title>
        <authorList>
            <person name="Han S."/>
        </authorList>
    </citation>
    <scope>NUCLEOTIDE SEQUENCE [LARGE SCALE GENOMIC DNA]</scope>
    <source>
        <strain evidence="2 3">15182</strain>
    </source>
</reference>
<accession>A0A2N0VHS8</accession>